<protein>
    <submittedName>
        <fullName evidence="2">Uncharacterized protein</fullName>
    </submittedName>
</protein>
<evidence type="ECO:0000256" key="1">
    <source>
        <dbReference type="SAM" id="Coils"/>
    </source>
</evidence>
<dbReference type="Proteomes" id="UP000241462">
    <property type="component" value="Unassembled WGS sequence"/>
</dbReference>
<sequence length="406" mass="45179">MSTPSIRPAFSAGRSLLEASMRSTARTSAAATTPAQAIRCFSATPVQNNIITFSRSSNETLDSILKELTEKVILPSHLPTPQRKKLFRSRWKQKLESDPIEIELDDLRIRLRHINAAGGEVPAARRALYQAMDNMHTAHDWRKLPGLLEALYFNASRRFLPTDWPKIIRKASAAGQLAVIFEALKRPTRTGLKLDSSETVQELMSAIVWQAGHDGKWSASATERAFRNAERVVQALEEDEHQLRGDAKALWEQTNRFPLKRDPQVLAIPVLFASVMVVKHKGGEVYRKKLRDYVDVLLKQWPENQGLLDLHPHEAYIDPTGVAYLMEKNKFLVAASPILRGLDLAIEAVGGASSMLGQKLALRRKPVRAEVTAALQAGETKGKRGAAVYETVFAEPQGQQAKNKTA</sequence>
<dbReference type="EMBL" id="KZ678721">
    <property type="protein sequence ID" value="PSR76232.1"/>
    <property type="molecule type" value="Genomic_DNA"/>
</dbReference>
<keyword evidence="3" id="KW-1185">Reference proteome</keyword>
<evidence type="ECO:0000313" key="2">
    <source>
        <dbReference type="EMBL" id="PSR76232.1"/>
    </source>
</evidence>
<gene>
    <name evidence="2" type="ORF">BD289DRAFT_398920</name>
</gene>
<accession>A0A2T2ZTI6</accession>
<dbReference type="InParanoid" id="A0A2T2ZTI6"/>
<name>A0A2T2ZTI6_9PEZI</name>
<dbReference type="OrthoDB" id="5405126at2759"/>
<evidence type="ECO:0000313" key="3">
    <source>
        <dbReference type="Proteomes" id="UP000241462"/>
    </source>
</evidence>
<dbReference type="AlphaFoldDB" id="A0A2T2ZTI6"/>
<reference evidence="2 3" key="1">
    <citation type="journal article" date="2018" name="Mycol. Prog.">
        <title>Coniella lustricola, a new species from submerged detritus.</title>
        <authorList>
            <person name="Raudabaugh D.B."/>
            <person name="Iturriaga T."/>
            <person name="Carver A."/>
            <person name="Mondo S."/>
            <person name="Pangilinan J."/>
            <person name="Lipzen A."/>
            <person name="He G."/>
            <person name="Amirebrahimi M."/>
            <person name="Grigoriev I.V."/>
            <person name="Miller A.N."/>
        </authorList>
    </citation>
    <scope>NUCLEOTIDE SEQUENCE [LARGE SCALE GENOMIC DNA]</scope>
    <source>
        <strain evidence="2 3">B22-T-1</strain>
    </source>
</reference>
<keyword evidence="1" id="KW-0175">Coiled coil</keyword>
<proteinExistence type="predicted"/>
<organism evidence="2 3">
    <name type="scientific">Coniella lustricola</name>
    <dbReference type="NCBI Taxonomy" id="2025994"/>
    <lineage>
        <taxon>Eukaryota</taxon>
        <taxon>Fungi</taxon>
        <taxon>Dikarya</taxon>
        <taxon>Ascomycota</taxon>
        <taxon>Pezizomycotina</taxon>
        <taxon>Sordariomycetes</taxon>
        <taxon>Sordariomycetidae</taxon>
        <taxon>Diaporthales</taxon>
        <taxon>Schizoparmaceae</taxon>
        <taxon>Coniella</taxon>
    </lineage>
</organism>
<feature type="coiled-coil region" evidence="1">
    <location>
        <begin position="219"/>
        <end position="246"/>
    </location>
</feature>